<feature type="domain" description="Pirin N-terminal" evidence="3">
    <location>
        <begin position="53"/>
        <end position="123"/>
    </location>
</feature>
<evidence type="ECO:0000313" key="4">
    <source>
        <dbReference type="EMBL" id="ACJ30024.1"/>
    </source>
</evidence>
<dbReference type="InterPro" id="IPR012093">
    <property type="entry name" value="Pirin"/>
</dbReference>
<dbReference type="RefSeq" id="WP_020913374.1">
    <property type="nucleotide sequence ID" value="NC_011566.1"/>
</dbReference>
<sequence length="224" mass="24977">MKILNFSDMPKGGFAGLRERQLVIDPKINYGREHSTATKGIGNFVYMADANFLPKGETGMHPHHEVDVISVMIDGRINHAGSLKHGQQLNVGLVQVQRAGAEGFSHNEINPDDKENNMIQLWVLPETPGERADYKVYQPKDGERLRVYGGDRKQNETFSSDTQIDIARPFAGETLIHKGKVMAYLVKGRAVINGKAVQSRTLIEDDGLVIQTETDCKIIFIYTV</sequence>
<dbReference type="Pfam" id="PF02678">
    <property type="entry name" value="Pirin"/>
    <property type="match status" value="1"/>
</dbReference>
<dbReference type="PANTHER" id="PTHR43212">
    <property type="entry name" value="QUERCETIN 2,3-DIOXYGENASE"/>
    <property type="match status" value="1"/>
</dbReference>
<dbReference type="Gene3D" id="2.60.120.10">
    <property type="entry name" value="Jelly Rolls"/>
    <property type="match status" value="1"/>
</dbReference>
<keyword evidence="5" id="KW-1185">Reference proteome</keyword>
<dbReference type="AlphaFoldDB" id="B8CRL6"/>
<evidence type="ECO:0000256" key="1">
    <source>
        <dbReference type="ARBA" id="ARBA00008416"/>
    </source>
</evidence>
<evidence type="ECO:0000313" key="5">
    <source>
        <dbReference type="Proteomes" id="UP000000753"/>
    </source>
</evidence>
<dbReference type="InterPro" id="IPR011051">
    <property type="entry name" value="RmlC_Cupin_sf"/>
</dbReference>
<gene>
    <name evidence="4" type="ordered locus">swp_3322</name>
</gene>
<dbReference type="InterPro" id="IPR014710">
    <property type="entry name" value="RmlC-like_jellyroll"/>
</dbReference>
<dbReference type="HOGENOM" id="CLU_1213997_0_0_6"/>
<dbReference type="KEGG" id="swp:swp_3322"/>
<reference evidence="4 5" key="1">
    <citation type="journal article" date="2008" name="PLoS ONE">
        <title>Environmental adaptation: genomic analysis of the piezotolerant and psychrotolerant deep-sea iron reducing bacterium Shewanella piezotolerans WP3.</title>
        <authorList>
            <person name="Wang F."/>
            <person name="Wang J."/>
            <person name="Jian H."/>
            <person name="Zhang B."/>
            <person name="Li S."/>
            <person name="Wang F."/>
            <person name="Zeng X."/>
            <person name="Gao L."/>
            <person name="Bartlett D.H."/>
            <person name="Yu J."/>
            <person name="Hu S."/>
            <person name="Xiao X."/>
        </authorList>
    </citation>
    <scope>NUCLEOTIDE SEQUENCE [LARGE SCALE GENOMIC DNA]</scope>
    <source>
        <strain evidence="5">WP3 / JCM 13877</strain>
    </source>
</reference>
<evidence type="ECO:0000256" key="2">
    <source>
        <dbReference type="RuleBase" id="RU003457"/>
    </source>
</evidence>
<dbReference type="STRING" id="225849.swp_3322"/>
<dbReference type="OrthoDB" id="321327at2"/>
<evidence type="ECO:0000259" key="3">
    <source>
        <dbReference type="Pfam" id="PF02678"/>
    </source>
</evidence>
<name>B8CRL6_SHEPW</name>
<dbReference type="PANTHER" id="PTHR43212:SF3">
    <property type="entry name" value="QUERCETIN 2,3-DIOXYGENASE"/>
    <property type="match status" value="1"/>
</dbReference>
<proteinExistence type="inferred from homology"/>
<dbReference type="InterPro" id="IPR003829">
    <property type="entry name" value="Pirin_N_dom"/>
</dbReference>
<organism evidence="4 5">
    <name type="scientific">Shewanella piezotolerans (strain WP3 / JCM 13877)</name>
    <dbReference type="NCBI Taxonomy" id="225849"/>
    <lineage>
        <taxon>Bacteria</taxon>
        <taxon>Pseudomonadati</taxon>
        <taxon>Pseudomonadota</taxon>
        <taxon>Gammaproteobacteria</taxon>
        <taxon>Alteromonadales</taxon>
        <taxon>Shewanellaceae</taxon>
        <taxon>Shewanella</taxon>
    </lineage>
</organism>
<protein>
    <submittedName>
        <fullName evidence="4">Pirin-like protein</fullName>
    </submittedName>
</protein>
<dbReference type="eggNOG" id="COG1741">
    <property type="taxonomic scope" value="Bacteria"/>
</dbReference>
<accession>B8CRL6</accession>
<dbReference type="SUPFAM" id="SSF51182">
    <property type="entry name" value="RmlC-like cupins"/>
    <property type="match status" value="1"/>
</dbReference>
<dbReference type="Proteomes" id="UP000000753">
    <property type="component" value="Chromosome"/>
</dbReference>
<dbReference type="EMBL" id="CP000472">
    <property type="protein sequence ID" value="ACJ30024.1"/>
    <property type="molecule type" value="Genomic_DNA"/>
</dbReference>
<comment type="similarity">
    <text evidence="1 2">Belongs to the pirin family.</text>
</comment>